<evidence type="ECO:0000256" key="8">
    <source>
        <dbReference type="SAM" id="SignalP"/>
    </source>
</evidence>
<dbReference type="GO" id="GO:0003755">
    <property type="term" value="F:peptidyl-prolyl cis-trans isomerase activity"/>
    <property type="evidence" value="ECO:0007669"/>
    <property type="project" value="UniProtKB-KW"/>
</dbReference>
<feature type="region of interest" description="Disordered" evidence="7">
    <location>
        <begin position="187"/>
        <end position="209"/>
    </location>
</feature>
<keyword evidence="5 6" id="KW-0413">Isomerase</keyword>
<feature type="domain" description="PPIase FKBP-type" evidence="9">
    <location>
        <begin position="243"/>
        <end position="331"/>
    </location>
</feature>
<dbReference type="SUPFAM" id="SSF54534">
    <property type="entry name" value="FKBP-like"/>
    <property type="match status" value="1"/>
</dbReference>
<feature type="chain" id="PRO_5017196865" description="peptidylprolyl isomerase" evidence="8">
    <location>
        <begin position="28"/>
        <end position="331"/>
    </location>
</feature>
<dbReference type="Proteomes" id="UP000272474">
    <property type="component" value="Unassembled WGS sequence"/>
</dbReference>
<dbReference type="PROSITE" id="PS50059">
    <property type="entry name" value="FKBP_PPIASE"/>
    <property type="match status" value="1"/>
</dbReference>
<feature type="compositionally biased region" description="Acidic residues" evidence="7">
    <location>
        <begin position="196"/>
        <end position="209"/>
    </location>
</feature>
<dbReference type="InterPro" id="IPR001179">
    <property type="entry name" value="PPIase_FKBP_dom"/>
</dbReference>
<keyword evidence="11" id="KW-1185">Reference proteome</keyword>
<evidence type="ECO:0000256" key="7">
    <source>
        <dbReference type="SAM" id="MobiDB-lite"/>
    </source>
</evidence>
<dbReference type="AlphaFoldDB" id="A0A3A9YQ77"/>
<accession>A0A3A9YQ77</accession>
<reference evidence="10 11" key="1">
    <citation type="journal article" date="2014" name="Int. J. Syst. Evol. Microbiol.">
        <title>Streptomyces hoynatensis sp. nov., isolated from deep marine sediment.</title>
        <authorList>
            <person name="Veyisoglu A."/>
            <person name="Sahin N."/>
        </authorList>
    </citation>
    <scope>NUCLEOTIDE SEQUENCE [LARGE SCALE GENOMIC DNA]</scope>
    <source>
        <strain evidence="10 11">KCTC 29097</strain>
    </source>
</reference>
<dbReference type="Gene3D" id="3.10.50.40">
    <property type="match status" value="1"/>
</dbReference>
<protein>
    <recommendedName>
        <fullName evidence="3 6">peptidylprolyl isomerase</fullName>
        <ecNumber evidence="3 6">5.2.1.8</ecNumber>
    </recommendedName>
</protein>
<evidence type="ECO:0000256" key="5">
    <source>
        <dbReference type="ARBA" id="ARBA00023235"/>
    </source>
</evidence>
<feature type="signal peptide" evidence="8">
    <location>
        <begin position="1"/>
        <end position="27"/>
    </location>
</feature>
<dbReference type="FunFam" id="3.10.50.40:FF:000006">
    <property type="entry name" value="Peptidyl-prolyl cis-trans isomerase"/>
    <property type="match status" value="1"/>
</dbReference>
<organism evidence="10 11">
    <name type="scientific">Streptomyces hoynatensis</name>
    <dbReference type="NCBI Taxonomy" id="1141874"/>
    <lineage>
        <taxon>Bacteria</taxon>
        <taxon>Bacillati</taxon>
        <taxon>Actinomycetota</taxon>
        <taxon>Actinomycetes</taxon>
        <taxon>Kitasatosporales</taxon>
        <taxon>Streptomycetaceae</taxon>
        <taxon>Streptomyces</taxon>
    </lineage>
</organism>
<dbReference type="PANTHER" id="PTHR43811:SF19">
    <property type="entry name" value="39 KDA FK506-BINDING NUCLEAR PROTEIN"/>
    <property type="match status" value="1"/>
</dbReference>
<evidence type="ECO:0000256" key="1">
    <source>
        <dbReference type="ARBA" id="ARBA00000971"/>
    </source>
</evidence>
<keyword evidence="8" id="KW-0732">Signal</keyword>
<comment type="catalytic activity">
    <reaction evidence="1 6">
        <text>[protein]-peptidylproline (omega=180) = [protein]-peptidylproline (omega=0)</text>
        <dbReference type="Rhea" id="RHEA:16237"/>
        <dbReference type="Rhea" id="RHEA-COMP:10747"/>
        <dbReference type="Rhea" id="RHEA-COMP:10748"/>
        <dbReference type="ChEBI" id="CHEBI:83833"/>
        <dbReference type="ChEBI" id="CHEBI:83834"/>
        <dbReference type="EC" id="5.2.1.8"/>
    </reaction>
</comment>
<evidence type="ECO:0000259" key="9">
    <source>
        <dbReference type="PROSITE" id="PS50059"/>
    </source>
</evidence>
<evidence type="ECO:0000256" key="2">
    <source>
        <dbReference type="ARBA" id="ARBA00006577"/>
    </source>
</evidence>
<dbReference type="EMBL" id="RBAL01000019">
    <property type="protein sequence ID" value="RKN38178.1"/>
    <property type="molecule type" value="Genomic_DNA"/>
</dbReference>
<evidence type="ECO:0000256" key="3">
    <source>
        <dbReference type="ARBA" id="ARBA00013194"/>
    </source>
</evidence>
<dbReference type="EC" id="5.2.1.8" evidence="3 6"/>
<dbReference type="RefSeq" id="WP_120683725.1">
    <property type="nucleotide sequence ID" value="NZ_RBAL01000019.1"/>
</dbReference>
<feature type="region of interest" description="Disordered" evidence="7">
    <location>
        <begin position="27"/>
        <end position="76"/>
    </location>
</feature>
<name>A0A3A9YQ77_9ACTN</name>
<evidence type="ECO:0000313" key="11">
    <source>
        <dbReference type="Proteomes" id="UP000272474"/>
    </source>
</evidence>
<sequence length="331" mass="34073">MIPTKRARRIVAVLAVPAILLPVAACGSDDSGSSDSSGPVATVSGKPGEQPDISIDEDASVPEETKTEVLEQGDGAEVQEGDYLRLDVVGKTVEGGQDLVNTWVDQNGQPTTDTEGPRSQVIAQAGTESSLPASVTAPIVGTKVGSRVQVVGRASELLGDAAQQVGLSEDDGVVWVFDVIGAAGVDPQAAAQGEQAEPEEGMPEVEADGQEPATITIPEGQDPPEELRDQVLIQGDGPEVTGGQALVVQYTGVTWADGTKFDSSWDRDSASAFQIGTGSVVPGWDQGLVGKHVGDRVLLVIPPDMGYGDQEQGSIPANSTLVFVVDIVGAA</sequence>
<evidence type="ECO:0000256" key="6">
    <source>
        <dbReference type="PROSITE-ProRule" id="PRU00277"/>
    </source>
</evidence>
<gene>
    <name evidence="10" type="ORF">D7294_25390</name>
</gene>
<comment type="similarity">
    <text evidence="2">Belongs to the FKBP-type PPIase family.</text>
</comment>
<keyword evidence="4 6" id="KW-0697">Rotamase</keyword>
<evidence type="ECO:0000313" key="10">
    <source>
        <dbReference type="EMBL" id="RKN38178.1"/>
    </source>
</evidence>
<dbReference type="InterPro" id="IPR046357">
    <property type="entry name" value="PPIase_dom_sf"/>
</dbReference>
<comment type="caution">
    <text evidence="10">The sequence shown here is derived from an EMBL/GenBank/DDBJ whole genome shotgun (WGS) entry which is preliminary data.</text>
</comment>
<evidence type="ECO:0000256" key="4">
    <source>
        <dbReference type="ARBA" id="ARBA00023110"/>
    </source>
</evidence>
<feature type="compositionally biased region" description="Low complexity" evidence="7">
    <location>
        <begin position="27"/>
        <end position="38"/>
    </location>
</feature>
<dbReference type="PANTHER" id="PTHR43811">
    <property type="entry name" value="FKBP-TYPE PEPTIDYL-PROLYL CIS-TRANS ISOMERASE FKPA"/>
    <property type="match status" value="1"/>
</dbReference>
<dbReference type="Pfam" id="PF00254">
    <property type="entry name" value="FKBP_C"/>
    <property type="match status" value="1"/>
</dbReference>
<proteinExistence type="inferred from homology"/>
<dbReference type="OrthoDB" id="25996at2"/>